<sequence>MRERVIGVPLLVLLLLSFATACGKSDNAEWASPPGYVPVNGTESPSVASPGAPAAPKAPASPGAAAKPAARKTTRPTTGAPVERTATTPAVRKTAKPRPQLPAGRVPDFLIGTWTGGPGDEKGRYLKISSAGKYERGFSSGTVESSGTVIADAGTATFYDRNGGTEQASLLYTDAAGIVVLSVEYAEQGYYSYVAI</sequence>
<comment type="caution">
    <text evidence="3">The sequence shown here is derived from an EMBL/GenBank/DDBJ whole genome shotgun (WGS) entry which is preliminary data.</text>
</comment>
<feature type="region of interest" description="Disordered" evidence="1">
    <location>
        <begin position="41"/>
        <end position="102"/>
    </location>
</feature>
<accession>A0ABQ3YTZ2</accession>
<name>A0ABQ3YTZ2_9ACTN</name>
<keyword evidence="2" id="KW-0732">Signal</keyword>
<evidence type="ECO:0000256" key="2">
    <source>
        <dbReference type="SAM" id="SignalP"/>
    </source>
</evidence>
<evidence type="ECO:0000256" key="1">
    <source>
        <dbReference type="SAM" id="MobiDB-lite"/>
    </source>
</evidence>
<organism evidence="3 4">
    <name type="scientific">Paractinoplanes durhamensis</name>
    <dbReference type="NCBI Taxonomy" id="113563"/>
    <lineage>
        <taxon>Bacteria</taxon>
        <taxon>Bacillati</taxon>
        <taxon>Actinomycetota</taxon>
        <taxon>Actinomycetes</taxon>
        <taxon>Micromonosporales</taxon>
        <taxon>Micromonosporaceae</taxon>
        <taxon>Paractinoplanes</taxon>
    </lineage>
</organism>
<feature type="signal peptide" evidence="2">
    <location>
        <begin position="1"/>
        <end position="21"/>
    </location>
</feature>
<reference evidence="3 4" key="1">
    <citation type="submission" date="2021-01" db="EMBL/GenBank/DDBJ databases">
        <title>Whole genome shotgun sequence of Actinoplanes durhamensis NBRC 14914.</title>
        <authorList>
            <person name="Komaki H."/>
            <person name="Tamura T."/>
        </authorList>
    </citation>
    <scope>NUCLEOTIDE SEQUENCE [LARGE SCALE GENOMIC DNA]</scope>
    <source>
        <strain evidence="3 4">NBRC 14914</strain>
    </source>
</reference>
<dbReference type="EMBL" id="BOML01000020">
    <property type="protein sequence ID" value="GIE01066.1"/>
    <property type="molecule type" value="Genomic_DNA"/>
</dbReference>
<feature type="compositionally biased region" description="Low complexity" evidence="1">
    <location>
        <begin position="48"/>
        <end position="68"/>
    </location>
</feature>
<evidence type="ECO:0000313" key="3">
    <source>
        <dbReference type="EMBL" id="GIE01066.1"/>
    </source>
</evidence>
<keyword evidence="4" id="KW-1185">Reference proteome</keyword>
<proteinExistence type="predicted"/>
<dbReference type="Proteomes" id="UP000637628">
    <property type="component" value="Unassembled WGS sequence"/>
</dbReference>
<evidence type="ECO:0000313" key="4">
    <source>
        <dbReference type="Proteomes" id="UP000637628"/>
    </source>
</evidence>
<feature type="chain" id="PRO_5046380592" evidence="2">
    <location>
        <begin position="22"/>
        <end position="196"/>
    </location>
</feature>
<dbReference type="PROSITE" id="PS51257">
    <property type="entry name" value="PROKAR_LIPOPROTEIN"/>
    <property type="match status" value="1"/>
</dbReference>
<dbReference type="RefSeq" id="WP_203726687.1">
    <property type="nucleotide sequence ID" value="NZ_BAAATX010000063.1"/>
</dbReference>
<gene>
    <name evidence="3" type="ORF">Adu01nite_24160</name>
</gene>
<protein>
    <submittedName>
        <fullName evidence="3">Uncharacterized protein</fullName>
    </submittedName>
</protein>